<keyword evidence="7" id="KW-0028">Amino-acid biosynthesis</keyword>
<evidence type="ECO:0000313" key="9">
    <source>
        <dbReference type="Proteomes" id="UP001284601"/>
    </source>
</evidence>
<dbReference type="NCBIfam" id="NF003805">
    <property type="entry name" value="PRK05395.1-2"/>
    <property type="match status" value="1"/>
</dbReference>
<feature type="active site" description="Proton acceptor" evidence="7">
    <location>
        <position position="26"/>
    </location>
</feature>
<evidence type="ECO:0000256" key="5">
    <source>
        <dbReference type="ARBA" id="ARBA00012060"/>
    </source>
</evidence>
<dbReference type="RefSeq" id="WP_318596975.1">
    <property type="nucleotide sequence ID" value="NZ_JAWSTH010000020.1"/>
</dbReference>
<feature type="binding site" evidence="7">
    <location>
        <position position="114"/>
    </location>
    <ligand>
        <name>substrate</name>
    </ligand>
</feature>
<gene>
    <name evidence="7" type="primary">aroQ</name>
    <name evidence="8" type="ORF">R7226_10055</name>
</gene>
<dbReference type="InterPro" id="IPR001874">
    <property type="entry name" value="DHquinase_II"/>
</dbReference>
<name>A0ABU4HQ46_9ACTN</name>
<comment type="caution">
    <text evidence="8">The sequence shown here is derived from an EMBL/GenBank/DDBJ whole genome shotgun (WGS) entry which is preliminary data.</text>
</comment>
<evidence type="ECO:0000256" key="1">
    <source>
        <dbReference type="ARBA" id="ARBA00001864"/>
    </source>
</evidence>
<dbReference type="Proteomes" id="UP001284601">
    <property type="component" value="Unassembled WGS sequence"/>
</dbReference>
<dbReference type="GO" id="GO:0003855">
    <property type="term" value="F:3-dehydroquinate dehydratase activity"/>
    <property type="evidence" value="ECO:0007669"/>
    <property type="project" value="UniProtKB-EC"/>
</dbReference>
<feature type="binding site" evidence="7">
    <location>
        <position position="83"/>
    </location>
    <ligand>
        <name>substrate</name>
    </ligand>
</feature>
<proteinExistence type="inferred from homology"/>
<dbReference type="InterPro" id="IPR036441">
    <property type="entry name" value="DHquinase_II_sf"/>
</dbReference>
<dbReference type="PANTHER" id="PTHR21272">
    <property type="entry name" value="CATABOLIC 3-DEHYDROQUINASE"/>
    <property type="match status" value="1"/>
</dbReference>
<feature type="binding site" evidence="7">
    <location>
        <position position="77"/>
    </location>
    <ligand>
        <name>substrate</name>
    </ligand>
</feature>
<comment type="pathway">
    <text evidence="2 7">Metabolic intermediate biosynthesis; chorismate biosynthesis; chorismate from D-erythrose 4-phosphate and phosphoenolpyruvate: step 3/7.</text>
</comment>
<dbReference type="SUPFAM" id="SSF52304">
    <property type="entry name" value="Type II 3-dehydroquinate dehydratase"/>
    <property type="match status" value="1"/>
</dbReference>
<evidence type="ECO:0000313" key="8">
    <source>
        <dbReference type="EMBL" id="MDW5594680.1"/>
    </source>
</evidence>
<evidence type="ECO:0000256" key="7">
    <source>
        <dbReference type="HAMAP-Rule" id="MF_00169"/>
    </source>
</evidence>
<dbReference type="EC" id="4.2.1.10" evidence="5 7"/>
<dbReference type="PIRSF" id="PIRSF001399">
    <property type="entry name" value="DHquinase_II"/>
    <property type="match status" value="1"/>
</dbReference>
<dbReference type="Gene3D" id="3.40.50.9100">
    <property type="entry name" value="Dehydroquinase, class II"/>
    <property type="match status" value="1"/>
</dbReference>
<sequence>MSQSDRIAVLHGVNLDQLSRRDAGHYGTLSLDRLERTIGGFAADLGLRVQFFQTNFEGEYVEQLHKLDGMADGIVLNPGAWTHYSWAIRDALEIARLPAVEVHLSNVHEREEWRRVSVIRDLCIETVAGKGPDGYRDALARLREELNR</sequence>
<evidence type="ECO:0000256" key="3">
    <source>
        <dbReference type="ARBA" id="ARBA00011037"/>
    </source>
</evidence>
<reference evidence="9" key="1">
    <citation type="submission" date="2023-07" db="EMBL/GenBank/DDBJ databases">
        <title>Conexibacter stalactiti sp. nov., isolated from stalactites in a lava cave and emended description of the genus Conexibacter.</title>
        <authorList>
            <person name="Lee S.D."/>
        </authorList>
    </citation>
    <scope>NUCLEOTIDE SEQUENCE [LARGE SCALE GENOMIC DNA]</scope>
    <source>
        <strain evidence="9">KCTC 39840</strain>
    </source>
</reference>
<comment type="function">
    <text evidence="7">Catalyzes a trans-dehydration via an enolate intermediate.</text>
</comment>
<keyword evidence="9" id="KW-1185">Reference proteome</keyword>
<dbReference type="HAMAP" id="MF_00169">
    <property type="entry name" value="AroQ"/>
    <property type="match status" value="1"/>
</dbReference>
<evidence type="ECO:0000256" key="4">
    <source>
        <dbReference type="ARBA" id="ARBA00011193"/>
    </source>
</evidence>
<evidence type="ECO:0000256" key="6">
    <source>
        <dbReference type="ARBA" id="ARBA00023239"/>
    </source>
</evidence>
<reference evidence="8 9" key="2">
    <citation type="submission" date="2023-10" db="EMBL/GenBank/DDBJ databases">
        <authorList>
            <person name="Han X.F."/>
        </authorList>
    </citation>
    <scope>NUCLEOTIDE SEQUENCE [LARGE SCALE GENOMIC DNA]</scope>
    <source>
        <strain evidence="8 9">KCTC 39840</strain>
    </source>
</reference>
<feature type="binding site" evidence="7">
    <location>
        <position position="90"/>
    </location>
    <ligand>
        <name>substrate</name>
    </ligand>
</feature>
<keyword evidence="6 7" id="KW-0456">Lyase</keyword>
<comment type="subunit">
    <text evidence="4 7">Homododecamer.</text>
</comment>
<evidence type="ECO:0000256" key="2">
    <source>
        <dbReference type="ARBA" id="ARBA00004902"/>
    </source>
</evidence>
<comment type="similarity">
    <text evidence="3 7">Belongs to the type-II 3-dehydroquinase family.</text>
</comment>
<feature type="active site" description="Proton donor" evidence="7">
    <location>
        <position position="103"/>
    </location>
</feature>
<dbReference type="Pfam" id="PF01220">
    <property type="entry name" value="DHquinase_II"/>
    <property type="match status" value="1"/>
</dbReference>
<dbReference type="NCBIfam" id="NF003807">
    <property type="entry name" value="PRK05395.1-4"/>
    <property type="match status" value="1"/>
</dbReference>
<comment type="catalytic activity">
    <reaction evidence="1 7">
        <text>3-dehydroquinate = 3-dehydroshikimate + H2O</text>
        <dbReference type="Rhea" id="RHEA:21096"/>
        <dbReference type="ChEBI" id="CHEBI:15377"/>
        <dbReference type="ChEBI" id="CHEBI:16630"/>
        <dbReference type="ChEBI" id="CHEBI:32364"/>
        <dbReference type="EC" id="4.2.1.10"/>
    </reaction>
</comment>
<dbReference type="CDD" id="cd00466">
    <property type="entry name" value="DHQase_II"/>
    <property type="match status" value="1"/>
</dbReference>
<protein>
    <recommendedName>
        <fullName evidence="5 7">3-dehydroquinate dehydratase</fullName>
        <shortName evidence="7">3-dehydroquinase</shortName>
        <ecNumber evidence="5 7">4.2.1.10</ecNumber>
    </recommendedName>
    <alternativeName>
        <fullName evidence="7">Type II DHQase</fullName>
    </alternativeName>
</protein>
<dbReference type="EMBL" id="JAWSTH010000020">
    <property type="protein sequence ID" value="MDW5594680.1"/>
    <property type="molecule type" value="Genomic_DNA"/>
</dbReference>
<dbReference type="PANTHER" id="PTHR21272:SF3">
    <property type="entry name" value="CATABOLIC 3-DEHYDROQUINASE"/>
    <property type="match status" value="1"/>
</dbReference>
<feature type="binding site" evidence="7">
    <location>
        <begin position="104"/>
        <end position="105"/>
    </location>
    <ligand>
        <name>substrate</name>
    </ligand>
</feature>
<accession>A0ABU4HQ46</accession>
<feature type="site" description="Transition state stabilizer" evidence="7">
    <location>
        <position position="21"/>
    </location>
</feature>
<organism evidence="8 9">
    <name type="scientific">Conexibacter stalactiti</name>
    <dbReference type="NCBI Taxonomy" id="1940611"/>
    <lineage>
        <taxon>Bacteria</taxon>
        <taxon>Bacillati</taxon>
        <taxon>Actinomycetota</taxon>
        <taxon>Thermoleophilia</taxon>
        <taxon>Solirubrobacterales</taxon>
        <taxon>Conexibacteraceae</taxon>
        <taxon>Conexibacter</taxon>
    </lineage>
</organism>
<keyword evidence="7" id="KW-0057">Aromatic amino acid biosynthesis</keyword>